<dbReference type="Gene3D" id="3.40.50.620">
    <property type="entry name" value="HUPs"/>
    <property type="match status" value="1"/>
</dbReference>
<dbReference type="PANTHER" id="PTHR11946">
    <property type="entry name" value="VALYL-TRNA SYNTHETASES"/>
    <property type="match status" value="1"/>
</dbReference>
<evidence type="ECO:0000256" key="2">
    <source>
        <dbReference type="ARBA" id="ARBA00022598"/>
    </source>
</evidence>
<dbReference type="PANTHER" id="PTHR11946:SF93">
    <property type="entry name" value="VALINE--TRNA LIGASE, CHLOROPLASTIC_MITOCHONDRIAL 2"/>
    <property type="match status" value="1"/>
</dbReference>
<dbReference type="PROSITE" id="PS00178">
    <property type="entry name" value="AA_TRNA_LIGASE_I"/>
    <property type="match status" value="1"/>
</dbReference>
<evidence type="ECO:0000256" key="3">
    <source>
        <dbReference type="ARBA" id="ARBA00022741"/>
    </source>
</evidence>
<evidence type="ECO:0000256" key="1">
    <source>
        <dbReference type="ARBA" id="ARBA00013169"/>
    </source>
</evidence>
<keyword evidence="2" id="KW-0436">Ligase</keyword>
<evidence type="ECO:0000256" key="5">
    <source>
        <dbReference type="ARBA" id="ARBA00022917"/>
    </source>
</evidence>
<evidence type="ECO:0000256" key="6">
    <source>
        <dbReference type="ARBA" id="ARBA00023146"/>
    </source>
</evidence>
<dbReference type="EMBL" id="UINC01049850">
    <property type="protein sequence ID" value="SVB62115.1"/>
    <property type="molecule type" value="Genomic_DNA"/>
</dbReference>
<dbReference type="InterPro" id="IPR002300">
    <property type="entry name" value="aa-tRNA-synth_Ia"/>
</dbReference>
<accession>A0A382FHH4</accession>
<keyword evidence="5" id="KW-0648">Protein biosynthesis</keyword>
<dbReference type="InterPro" id="IPR001412">
    <property type="entry name" value="aa-tRNA-synth_I_CS"/>
</dbReference>
<dbReference type="GO" id="GO:0006438">
    <property type="term" value="P:valyl-tRNA aminoacylation"/>
    <property type="evidence" value="ECO:0007669"/>
    <property type="project" value="InterPro"/>
</dbReference>
<dbReference type="GO" id="GO:0004832">
    <property type="term" value="F:valine-tRNA ligase activity"/>
    <property type="evidence" value="ECO:0007669"/>
    <property type="project" value="UniProtKB-EC"/>
</dbReference>
<name>A0A382FHH4_9ZZZZ</name>
<reference evidence="9" key="1">
    <citation type="submission" date="2018-05" db="EMBL/GenBank/DDBJ databases">
        <authorList>
            <person name="Lanie J.A."/>
            <person name="Ng W.-L."/>
            <person name="Kazmierczak K.M."/>
            <person name="Andrzejewski T.M."/>
            <person name="Davidsen T.M."/>
            <person name="Wayne K.J."/>
            <person name="Tettelin H."/>
            <person name="Glass J.I."/>
            <person name="Rusch D."/>
            <person name="Podicherti R."/>
            <person name="Tsui H.-C.T."/>
            <person name="Winkler M.E."/>
        </authorList>
    </citation>
    <scope>NUCLEOTIDE SEQUENCE</scope>
</reference>
<dbReference type="GO" id="GO:0005829">
    <property type="term" value="C:cytosol"/>
    <property type="evidence" value="ECO:0007669"/>
    <property type="project" value="TreeGrafter"/>
</dbReference>
<keyword evidence="4" id="KW-0067">ATP-binding</keyword>
<evidence type="ECO:0000256" key="4">
    <source>
        <dbReference type="ARBA" id="ARBA00022840"/>
    </source>
</evidence>
<sequence length="114" mass="13106">MAEIPKAYEPQTVEDKWYAFWEKNDCFKADPQRVSDKRPAYSIVIPPPNVTGVLHMGHVLNNTIQDILARKARMDGKEVLWLPGTDHAGIATQSVVERKLIKERVMRHRDDLGR</sequence>
<gene>
    <name evidence="9" type="ORF">METZ01_LOCUS214969</name>
</gene>
<evidence type="ECO:0000313" key="9">
    <source>
        <dbReference type="EMBL" id="SVB62115.1"/>
    </source>
</evidence>
<dbReference type="SUPFAM" id="SSF52374">
    <property type="entry name" value="Nucleotidylyl transferase"/>
    <property type="match status" value="1"/>
</dbReference>
<dbReference type="EC" id="6.1.1.9" evidence="1"/>
<dbReference type="Pfam" id="PF00133">
    <property type="entry name" value="tRNA-synt_1"/>
    <property type="match status" value="1"/>
</dbReference>
<dbReference type="InterPro" id="IPR002303">
    <property type="entry name" value="Valyl-tRNA_ligase"/>
</dbReference>
<feature type="non-terminal residue" evidence="9">
    <location>
        <position position="114"/>
    </location>
</feature>
<protein>
    <recommendedName>
        <fullName evidence="1">valine--tRNA ligase</fullName>
        <ecNumber evidence="1">6.1.1.9</ecNumber>
    </recommendedName>
    <alternativeName>
        <fullName evidence="7">Valyl-tRNA synthetase</fullName>
    </alternativeName>
</protein>
<proteinExistence type="predicted"/>
<dbReference type="InterPro" id="IPR014729">
    <property type="entry name" value="Rossmann-like_a/b/a_fold"/>
</dbReference>
<keyword evidence="6" id="KW-0030">Aminoacyl-tRNA synthetase</keyword>
<dbReference type="AlphaFoldDB" id="A0A382FHH4"/>
<dbReference type="GO" id="GO:0005524">
    <property type="term" value="F:ATP binding"/>
    <property type="evidence" value="ECO:0007669"/>
    <property type="project" value="UniProtKB-KW"/>
</dbReference>
<evidence type="ECO:0000256" key="7">
    <source>
        <dbReference type="ARBA" id="ARBA00029936"/>
    </source>
</evidence>
<keyword evidence="3" id="KW-0547">Nucleotide-binding</keyword>
<organism evidence="9">
    <name type="scientific">marine metagenome</name>
    <dbReference type="NCBI Taxonomy" id="408172"/>
    <lineage>
        <taxon>unclassified sequences</taxon>
        <taxon>metagenomes</taxon>
        <taxon>ecological metagenomes</taxon>
    </lineage>
</organism>
<evidence type="ECO:0000259" key="8">
    <source>
        <dbReference type="Pfam" id="PF00133"/>
    </source>
</evidence>
<feature type="domain" description="Aminoacyl-tRNA synthetase class Ia" evidence="8">
    <location>
        <begin position="16"/>
        <end position="105"/>
    </location>
</feature>